<evidence type="ECO:0000313" key="4">
    <source>
        <dbReference type="Proteomes" id="UP000264217"/>
    </source>
</evidence>
<dbReference type="SUPFAM" id="SSF103515">
    <property type="entry name" value="Autotransporter"/>
    <property type="match status" value="1"/>
</dbReference>
<evidence type="ECO:0000259" key="2">
    <source>
        <dbReference type="Pfam" id="PF13568"/>
    </source>
</evidence>
<name>A0A372NTE8_9SPHI</name>
<dbReference type="RefSeq" id="WP_117392227.1">
    <property type="nucleotide sequence ID" value="NZ_QWDC01000002.1"/>
</dbReference>
<dbReference type="Proteomes" id="UP000264217">
    <property type="component" value="Unassembled WGS sequence"/>
</dbReference>
<dbReference type="InterPro" id="IPR036709">
    <property type="entry name" value="Autotransporte_beta_dom_sf"/>
</dbReference>
<feature type="signal peptide" evidence="1">
    <location>
        <begin position="1"/>
        <end position="20"/>
    </location>
</feature>
<gene>
    <name evidence="3" type="ORF">D0C36_13910</name>
</gene>
<dbReference type="InterPro" id="IPR025665">
    <property type="entry name" value="Beta-barrel_OMP_2"/>
</dbReference>
<sequence>MKKYLLSFAIILAAAFSAKAQFSLGAKAGVNFSKINADNVSESSVTGYQVGAFARFGHNLYLQPELYLGSSGGKFDFNNNGTTTTTNGKVTFTSLNLPLLIGKGFGGDNLNFRIMAGPVYSYVLDKNQSFSDNVSGAYNDFGDYKKSTLGFQAGAGVDIGHITADFRYEGGLTKINQNFGQRQNLWALSVGFKFF</sequence>
<evidence type="ECO:0000256" key="1">
    <source>
        <dbReference type="SAM" id="SignalP"/>
    </source>
</evidence>
<keyword evidence="1" id="KW-0732">Signal</keyword>
<feature type="domain" description="Outer membrane protein beta-barrel" evidence="2">
    <location>
        <begin position="21"/>
        <end position="175"/>
    </location>
</feature>
<accession>A0A372NTE8</accession>
<feature type="chain" id="PRO_5016580369" evidence="1">
    <location>
        <begin position="21"/>
        <end position="195"/>
    </location>
</feature>
<reference evidence="3 4" key="1">
    <citation type="submission" date="2018-08" db="EMBL/GenBank/DDBJ databases">
        <title>Mucilaginibacter sp. MYSH2.</title>
        <authorList>
            <person name="Seo T."/>
        </authorList>
    </citation>
    <scope>NUCLEOTIDE SEQUENCE [LARGE SCALE GENOMIC DNA]</scope>
    <source>
        <strain evidence="3 4">MYSH2</strain>
    </source>
</reference>
<keyword evidence="4" id="KW-1185">Reference proteome</keyword>
<comment type="caution">
    <text evidence="3">The sequence shown here is derived from an EMBL/GenBank/DDBJ whole genome shotgun (WGS) entry which is preliminary data.</text>
</comment>
<dbReference type="AlphaFoldDB" id="A0A372NTE8"/>
<protein>
    <submittedName>
        <fullName evidence="3">PorT family protein</fullName>
    </submittedName>
</protein>
<dbReference type="OrthoDB" id="753334at2"/>
<dbReference type="Pfam" id="PF13568">
    <property type="entry name" value="OMP_b-brl_2"/>
    <property type="match status" value="1"/>
</dbReference>
<proteinExistence type="predicted"/>
<dbReference type="EMBL" id="QWDC01000002">
    <property type="protein sequence ID" value="RFZ92518.1"/>
    <property type="molecule type" value="Genomic_DNA"/>
</dbReference>
<evidence type="ECO:0000313" key="3">
    <source>
        <dbReference type="EMBL" id="RFZ92518.1"/>
    </source>
</evidence>
<organism evidence="3 4">
    <name type="scientific">Mucilaginibacter conchicola</name>
    <dbReference type="NCBI Taxonomy" id="2303333"/>
    <lineage>
        <taxon>Bacteria</taxon>
        <taxon>Pseudomonadati</taxon>
        <taxon>Bacteroidota</taxon>
        <taxon>Sphingobacteriia</taxon>
        <taxon>Sphingobacteriales</taxon>
        <taxon>Sphingobacteriaceae</taxon>
        <taxon>Mucilaginibacter</taxon>
    </lineage>
</organism>